<keyword evidence="1" id="KW-0732">Signal</keyword>
<name>A0ABP9FME9_9SPHI</name>
<feature type="chain" id="PRO_5047399966" evidence="1">
    <location>
        <begin position="20"/>
        <end position="222"/>
    </location>
</feature>
<feature type="signal peptide" evidence="1">
    <location>
        <begin position="1"/>
        <end position="19"/>
    </location>
</feature>
<dbReference type="RefSeq" id="WP_345329539.1">
    <property type="nucleotide sequence ID" value="NZ_BAABJI010000001.1"/>
</dbReference>
<reference evidence="3" key="1">
    <citation type="journal article" date="2019" name="Int. J. Syst. Evol. Microbiol.">
        <title>The Global Catalogue of Microorganisms (GCM) 10K type strain sequencing project: providing services to taxonomists for standard genome sequencing and annotation.</title>
        <authorList>
            <consortium name="The Broad Institute Genomics Platform"/>
            <consortium name="The Broad Institute Genome Sequencing Center for Infectious Disease"/>
            <person name="Wu L."/>
            <person name="Ma J."/>
        </authorList>
    </citation>
    <scope>NUCLEOTIDE SEQUENCE [LARGE SCALE GENOMIC DNA]</scope>
    <source>
        <strain evidence="3">JCM 18283</strain>
    </source>
</reference>
<evidence type="ECO:0000313" key="3">
    <source>
        <dbReference type="Proteomes" id="UP001501436"/>
    </source>
</evidence>
<evidence type="ECO:0000256" key="1">
    <source>
        <dbReference type="SAM" id="SignalP"/>
    </source>
</evidence>
<organism evidence="2 3">
    <name type="scientific">Mucilaginibacter defluvii</name>
    <dbReference type="NCBI Taxonomy" id="1196019"/>
    <lineage>
        <taxon>Bacteria</taxon>
        <taxon>Pseudomonadati</taxon>
        <taxon>Bacteroidota</taxon>
        <taxon>Sphingobacteriia</taxon>
        <taxon>Sphingobacteriales</taxon>
        <taxon>Sphingobacteriaceae</taxon>
        <taxon>Mucilaginibacter</taxon>
    </lineage>
</organism>
<protein>
    <submittedName>
        <fullName evidence="2">Uncharacterized protein</fullName>
    </submittedName>
</protein>
<accession>A0ABP9FME9</accession>
<sequence length="222" mass="25318">MKRLLLSLTAILAYFNSFSQEKFTGIGVFKIGSDSSVVYNYAEEKCKKVKVISSIPVFDKKYIAKISKGAADIIVDPCPDVSEYRLALYEVAGMKLKNVELTFYKNKLIKFRSDYSTEVVNALDQKYGKSESTIKYDTASCVYQLTGITRKLVAKTYHNNRESDDIHFSAFVGSYYDDKCNEQYYSGLSYSIQVLEQLKCSNEASKNKYTPKLKDEKQLKDL</sequence>
<keyword evidence="3" id="KW-1185">Reference proteome</keyword>
<comment type="caution">
    <text evidence="2">The sequence shown here is derived from an EMBL/GenBank/DDBJ whole genome shotgun (WGS) entry which is preliminary data.</text>
</comment>
<dbReference type="Proteomes" id="UP001501436">
    <property type="component" value="Unassembled WGS sequence"/>
</dbReference>
<proteinExistence type="predicted"/>
<dbReference type="EMBL" id="BAABJI010000001">
    <property type="protein sequence ID" value="GAA4907012.1"/>
    <property type="molecule type" value="Genomic_DNA"/>
</dbReference>
<evidence type="ECO:0000313" key="2">
    <source>
        <dbReference type="EMBL" id="GAA4907012.1"/>
    </source>
</evidence>
<gene>
    <name evidence="2" type="ORF">GCM10023313_07190</name>
</gene>